<dbReference type="InterPro" id="IPR008631">
    <property type="entry name" value="Glycogen_synth"/>
</dbReference>
<dbReference type="Pfam" id="PF05693">
    <property type="entry name" value="Glycogen_syn"/>
    <property type="match status" value="2"/>
</dbReference>
<evidence type="ECO:0000313" key="4">
    <source>
        <dbReference type="Proteomes" id="UP000032417"/>
    </source>
</evidence>
<dbReference type="GO" id="GO:0005978">
    <property type="term" value="P:glycogen biosynthetic process"/>
    <property type="evidence" value="ECO:0007669"/>
    <property type="project" value="InterPro"/>
</dbReference>
<reference evidence="3 4" key="1">
    <citation type="submission" date="2014-08" db="EMBL/GenBank/DDBJ databases">
        <authorList>
            <person name="Wibberg D."/>
        </authorList>
    </citation>
    <scope>NUCLEOTIDE SEQUENCE [LARGE SCALE GENOMIC DNA]</scope>
    <source>
        <strain evidence="4">ING2-E5B</strain>
    </source>
</reference>
<proteinExistence type="predicted"/>
<dbReference type="HOGENOM" id="CLU_037621_0_0_10"/>
<dbReference type="OrthoDB" id="907602at2"/>
<accession>A0A098C0V2</accession>
<evidence type="ECO:0008006" key="5">
    <source>
        <dbReference type="Google" id="ProtNLM"/>
    </source>
</evidence>
<evidence type="ECO:0000256" key="2">
    <source>
        <dbReference type="ARBA" id="ARBA00022679"/>
    </source>
</evidence>
<dbReference type="AlphaFoldDB" id="A0A098C0V2"/>
<dbReference type="PANTHER" id="PTHR10176">
    <property type="entry name" value="GLYCOGEN SYNTHASE"/>
    <property type="match status" value="1"/>
</dbReference>
<dbReference type="PANTHER" id="PTHR10176:SF3">
    <property type="entry name" value="GLYCOGEN [STARCH] SYNTHASE"/>
    <property type="match status" value="1"/>
</dbReference>
<sequence length="567" mass="65147">MQIETRFTPDYIFESSWEVCNKVGGIYTVLSTRANSLQKIHKDQIFFIGPDIWKDNESPWFKADDSMFAEWRDYAFKSQNLEIRAGRWDVPGEPIVFLVKFEQFLSRQNELYARMWQDYGVDSIAAYGDYHESTMFAYATGMLIENFYRFHHLESFNVIAHFNEWMLGAGALYIKKYVPKIATMFTTHATSIGRSIAGNNLPLYGHLHEYNGDQMARELNMAAKHSIEKKAALNVDCFTTVSDITAEECAQLLQRRPDVITPNGFEKDFIPKGSKYTSKHKNARKTLLEVAEKTLGHPVHRDALLVGISGRYEYKNKGIDLFIDSLRHLKAMKELTRDVIGFIMVPAWIKGPRKDLQLRLNNLPVDESLNKTGIVDCPFVTHELMDPHHDNVINHIKHAGLCNEPNDRVKIIFVPSYLNGDDGIFNLDYYDLLIGLDMSVFPSYYEPWGYTPHESVAFSIPTITTTLSGFGVWAKKKGDRKPGLNDGVEVIYRNDDNYTEVYEEIASIIYDYTLKSAEQISILKKSAAELSNKADWAHFIKYYREAYGKALHNSYIRLSKPYKLSSE</sequence>
<protein>
    <recommendedName>
        <fullName evidence="5">Glycosyl transferase</fullName>
    </recommendedName>
</protein>
<keyword evidence="4" id="KW-1185">Reference proteome</keyword>
<dbReference type="GO" id="GO:0005737">
    <property type="term" value="C:cytoplasm"/>
    <property type="evidence" value="ECO:0007669"/>
    <property type="project" value="TreeGrafter"/>
</dbReference>
<dbReference type="Proteomes" id="UP000032417">
    <property type="component" value="Chromosome 1"/>
</dbReference>
<keyword evidence="1" id="KW-0328">Glycosyltransferase</keyword>
<name>A0A098C0V2_9BACT</name>
<keyword evidence="2" id="KW-0808">Transferase</keyword>
<dbReference type="KEGG" id="pbt:ING2E5B_1825"/>
<evidence type="ECO:0000313" key="3">
    <source>
        <dbReference type="EMBL" id="CEA16564.1"/>
    </source>
</evidence>
<dbReference type="EMBL" id="LN515532">
    <property type="protein sequence ID" value="CEA16564.1"/>
    <property type="molecule type" value="Genomic_DNA"/>
</dbReference>
<gene>
    <name evidence="3" type="ORF">ING2E5B_1825</name>
</gene>
<organism evidence="3 4">
    <name type="scientific">Fermentimonas caenicola</name>
    <dbReference type="NCBI Taxonomy" id="1562970"/>
    <lineage>
        <taxon>Bacteria</taxon>
        <taxon>Pseudomonadati</taxon>
        <taxon>Bacteroidota</taxon>
        <taxon>Bacteroidia</taxon>
        <taxon>Bacteroidales</taxon>
        <taxon>Dysgonomonadaceae</taxon>
        <taxon>Fermentimonas</taxon>
    </lineage>
</organism>
<dbReference type="GO" id="GO:0004373">
    <property type="term" value="F:alpha-1,4-glucan glucosyltransferase (UDP-glucose donor) activity"/>
    <property type="evidence" value="ECO:0007669"/>
    <property type="project" value="InterPro"/>
</dbReference>
<dbReference type="SUPFAM" id="SSF53756">
    <property type="entry name" value="UDP-Glycosyltransferase/glycogen phosphorylase"/>
    <property type="match status" value="1"/>
</dbReference>
<dbReference type="Gene3D" id="3.40.50.2000">
    <property type="entry name" value="Glycogen Phosphorylase B"/>
    <property type="match status" value="2"/>
</dbReference>
<evidence type="ECO:0000256" key="1">
    <source>
        <dbReference type="ARBA" id="ARBA00022676"/>
    </source>
</evidence>
<dbReference type="STRING" id="1562970.ING2E5B_1825"/>